<dbReference type="GO" id="GO:0006071">
    <property type="term" value="P:glycerol metabolic process"/>
    <property type="evidence" value="ECO:0007669"/>
    <property type="project" value="TreeGrafter"/>
</dbReference>
<dbReference type="PANTHER" id="PTHR10196:SF68">
    <property type="entry name" value="GLYCEROL KINASE 5-RELATED"/>
    <property type="match status" value="1"/>
</dbReference>
<dbReference type="InterPro" id="IPR018484">
    <property type="entry name" value="FGGY_N"/>
</dbReference>
<organism evidence="6 7">
    <name type="scientific">Echinococcus granulosus</name>
    <name type="common">Hydatid tapeworm</name>
    <dbReference type="NCBI Taxonomy" id="6210"/>
    <lineage>
        <taxon>Eukaryota</taxon>
        <taxon>Metazoa</taxon>
        <taxon>Spiralia</taxon>
        <taxon>Lophotrochozoa</taxon>
        <taxon>Platyhelminthes</taxon>
        <taxon>Cestoda</taxon>
        <taxon>Eucestoda</taxon>
        <taxon>Cyclophyllidea</taxon>
        <taxon>Taeniidae</taxon>
        <taxon>Echinococcus</taxon>
        <taxon>Echinococcus granulosus group</taxon>
    </lineage>
</organism>
<dbReference type="InterPro" id="IPR043129">
    <property type="entry name" value="ATPase_NBD"/>
</dbReference>
<evidence type="ECO:0000256" key="1">
    <source>
        <dbReference type="ARBA" id="ARBA00009156"/>
    </source>
</evidence>
<dbReference type="GO" id="GO:0016301">
    <property type="term" value="F:kinase activity"/>
    <property type="evidence" value="ECO:0007669"/>
    <property type="project" value="UniProtKB-KW"/>
</dbReference>
<dbReference type="RefSeq" id="XP_024356266.1">
    <property type="nucleotide sequence ID" value="XM_024489588.1"/>
</dbReference>
<proteinExistence type="inferred from homology"/>
<evidence type="ECO:0000313" key="6">
    <source>
        <dbReference type="EMBL" id="EUB65070.1"/>
    </source>
</evidence>
<keyword evidence="2" id="KW-0808">Transferase</keyword>
<keyword evidence="3 6" id="KW-0418">Kinase</keyword>
<dbReference type="GO" id="GO:0006641">
    <property type="term" value="P:triglyceride metabolic process"/>
    <property type="evidence" value="ECO:0007669"/>
    <property type="project" value="TreeGrafter"/>
</dbReference>
<sequence length="665" mass="73060">MHYLKRIMASERRPLRNLIAAVDFGSTHACARIYNDKCVNLAEAILPSNTSDPEACWSVLCNLLQSVITRSGIRTSDVYCLGLSVQRNTFLIWNRETSVPVTRLCTWQEISASAYASNRNNSQFIKALNRSGKMLYKVVPNAKFKMISHYKLTCIFAVTRLAHMFDEDPMLYEKCRDGEFVYGCLETWLLWRLTGGRAWCTDVSCTSATGAFDPSIPGLSPIILNFLKISPKSFPAICPTSTFFGEIHCGPLGDLGGAAKRRRVRVTAIIGDSQAAMLGEGCLSVGDAKLTLGTGAFLNVNIGSRVIPPNTGKYLCMVMTQEAFPGRGKPLPSYPTVLASIKKFDAILEMFTQKHGLEVMTFLREGFYPVVGWAQSARTDSSLSCEVVPDTELKNVTYLIEGFNSDAGSSLIKLKEAGYFQSYTELEQILGTTSGSFDMAMETSPFFVPSSLGLRKISRKRRTRSCEGEKALTFVNTNTTLTDGGIFVGLPGPLYQRNLPTSTRYAVLFALMDSIVMSARLLFVKGVNKELASDISVLRLNGNLTQSDWLMQRLADTLDLPVERSAISETCCLGAAIAAGVGAGIWDTYAEAVQCVREQSTRLASSEAPKALKTRFIPNPASAACMESRYFHWTAVCAHTLAAHDSEFTKRKSSVALNSLLKFIK</sequence>
<evidence type="ECO:0000256" key="3">
    <source>
        <dbReference type="ARBA" id="ARBA00022777"/>
    </source>
</evidence>
<dbReference type="STRING" id="6210.W6UTV8"/>
<gene>
    <name evidence="6" type="ORF">EGR_00339</name>
</gene>
<dbReference type="Gene3D" id="3.30.420.40">
    <property type="match status" value="2"/>
</dbReference>
<evidence type="ECO:0000259" key="4">
    <source>
        <dbReference type="Pfam" id="PF00370"/>
    </source>
</evidence>
<dbReference type="InterPro" id="IPR018485">
    <property type="entry name" value="FGGY_C"/>
</dbReference>
<dbReference type="GO" id="GO:0005739">
    <property type="term" value="C:mitochondrion"/>
    <property type="evidence" value="ECO:0007669"/>
    <property type="project" value="TreeGrafter"/>
</dbReference>
<comment type="caution">
    <text evidence="6">The sequence shown here is derived from an EMBL/GenBank/DDBJ whole genome shotgun (WGS) entry which is preliminary data.</text>
</comment>
<evidence type="ECO:0000256" key="2">
    <source>
        <dbReference type="ARBA" id="ARBA00022679"/>
    </source>
</evidence>
<name>W6UTV8_ECHGR</name>
<dbReference type="GO" id="GO:0046167">
    <property type="term" value="P:glycerol-3-phosphate biosynthetic process"/>
    <property type="evidence" value="ECO:0007669"/>
    <property type="project" value="TreeGrafter"/>
</dbReference>
<dbReference type="AlphaFoldDB" id="W6UTV8"/>
<dbReference type="GeneID" id="36336054"/>
<dbReference type="SUPFAM" id="SSF53067">
    <property type="entry name" value="Actin-like ATPase domain"/>
    <property type="match status" value="2"/>
</dbReference>
<reference evidence="6 7" key="1">
    <citation type="journal article" date="2013" name="Nat. Genet.">
        <title>The genome of the hydatid tapeworm Echinococcus granulosus.</title>
        <authorList>
            <person name="Zheng H."/>
            <person name="Zhang W."/>
            <person name="Zhang L."/>
            <person name="Zhang Z."/>
            <person name="Li J."/>
            <person name="Lu G."/>
            <person name="Zhu Y."/>
            <person name="Wang Y."/>
            <person name="Huang Y."/>
            <person name="Liu J."/>
            <person name="Kang H."/>
            <person name="Chen J."/>
            <person name="Wang L."/>
            <person name="Chen A."/>
            <person name="Yu S."/>
            <person name="Gao Z."/>
            <person name="Jin L."/>
            <person name="Gu W."/>
            <person name="Wang Z."/>
            <person name="Zhao L."/>
            <person name="Shi B."/>
            <person name="Wen H."/>
            <person name="Lin R."/>
            <person name="Jones M.K."/>
            <person name="Brejova B."/>
            <person name="Vinar T."/>
            <person name="Zhao G."/>
            <person name="McManus D.P."/>
            <person name="Chen Z."/>
            <person name="Zhou Y."/>
            <person name="Wang S."/>
        </authorList>
    </citation>
    <scope>NUCLEOTIDE SEQUENCE [LARGE SCALE GENOMIC DNA]</scope>
</reference>
<feature type="domain" description="Carbohydrate kinase FGGY N-terminal" evidence="4">
    <location>
        <begin position="50"/>
        <end position="279"/>
    </location>
</feature>
<dbReference type="Proteomes" id="UP000019149">
    <property type="component" value="Unassembled WGS sequence"/>
</dbReference>
<dbReference type="Pfam" id="PF02782">
    <property type="entry name" value="FGGY_C"/>
    <property type="match status" value="1"/>
</dbReference>
<evidence type="ECO:0000313" key="7">
    <source>
        <dbReference type="Proteomes" id="UP000019149"/>
    </source>
</evidence>
<dbReference type="CTD" id="36336054"/>
<protein>
    <submittedName>
        <fullName evidence="6">Glycerol kinase</fullName>
    </submittedName>
</protein>
<dbReference type="Pfam" id="PF00370">
    <property type="entry name" value="FGGY_N"/>
    <property type="match status" value="1"/>
</dbReference>
<keyword evidence="7" id="KW-1185">Reference proteome</keyword>
<dbReference type="KEGG" id="egl:EGR_00339"/>
<dbReference type="EMBL" id="APAU02000001">
    <property type="protein sequence ID" value="EUB65070.1"/>
    <property type="molecule type" value="Genomic_DNA"/>
</dbReference>
<evidence type="ECO:0000259" key="5">
    <source>
        <dbReference type="Pfam" id="PF02782"/>
    </source>
</evidence>
<dbReference type="OMA" id="TFLTWNH"/>
<accession>W6UTV8</accession>
<dbReference type="PANTHER" id="PTHR10196">
    <property type="entry name" value="SUGAR KINASE"/>
    <property type="match status" value="1"/>
</dbReference>
<comment type="similarity">
    <text evidence="1">Belongs to the FGGY kinase family.</text>
</comment>
<feature type="domain" description="Carbohydrate kinase FGGY C-terminal" evidence="5">
    <location>
        <begin position="504"/>
        <end position="582"/>
    </location>
</feature>
<dbReference type="OrthoDB" id="6278781at2759"/>